<dbReference type="Pfam" id="PF02129">
    <property type="entry name" value="Peptidase_S15"/>
    <property type="match status" value="1"/>
</dbReference>
<name>A0A2S9JP72_9HYPH</name>
<dbReference type="PROSITE" id="PS00708">
    <property type="entry name" value="PRO_ENDOPEP_SER"/>
    <property type="match status" value="1"/>
</dbReference>
<dbReference type="SUPFAM" id="SSF53474">
    <property type="entry name" value="alpha/beta-Hydrolases"/>
    <property type="match status" value="1"/>
</dbReference>
<dbReference type="EMBL" id="PVBT01000002">
    <property type="protein sequence ID" value="PRD55026.1"/>
    <property type="molecule type" value="Genomic_DNA"/>
</dbReference>
<dbReference type="RefSeq" id="WP_105733256.1">
    <property type="nucleotide sequence ID" value="NZ_PVBT01000002.1"/>
</dbReference>
<evidence type="ECO:0000256" key="1">
    <source>
        <dbReference type="ARBA" id="ARBA00022801"/>
    </source>
</evidence>
<dbReference type="OrthoDB" id="217645at2"/>
<comment type="caution">
    <text evidence="4">The sequence shown here is derived from an EMBL/GenBank/DDBJ whole genome shotgun (WGS) entry which is preliminary data.</text>
</comment>
<reference evidence="4 5" key="1">
    <citation type="submission" date="2018-02" db="EMBL/GenBank/DDBJ databases">
        <title>The draft genome of Phyllobacterium myrsinacearum DSM5892.</title>
        <authorList>
            <person name="Li L."/>
            <person name="Liu L."/>
            <person name="Zhang X."/>
            <person name="Wang T."/>
        </authorList>
    </citation>
    <scope>NUCLEOTIDE SEQUENCE [LARGE SCALE GENOMIC DNA]</scope>
    <source>
        <strain evidence="4 5">DSM 5892</strain>
    </source>
</reference>
<dbReference type="Proteomes" id="UP000238563">
    <property type="component" value="Unassembled WGS sequence"/>
</dbReference>
<keyword evidence="1 4" id="KW-0378">Hydrolase</keyword>
<keyword evidence="2" id="KW-0732">Signal</keyword>
<protein>
    <submittedName>
        <fullName evidence="4">Alpha/beta hydrolase</fullName>
    </submittedName>
</protein>
<keyword evidence="5" id="KW-1185">Reference proteome</keyword>
<gene>
    <name evidence="4" type="ORF">C5750_07475</name>
</gene>
<sequence>MPNTIIIAFLASLVALVSQPALADEKDVSFKVDGQVVHGTLALPDGIKAPPVVLMLHGFGGTRNEWTSPYVPKGLFGQAAETLARGGVASLRIDFRGSASSEGKFEDMTVNTEIQDAIAALTFLSSSPHVDSKRISVLGMSLGGVVASAVAAQRGEDLRSVVLWNPGINLPAAFAALVGLDQVRKGLSGGDNPVEIALPNGKSLNLKRTFFESLYRIVPAAEISRYNGPLLVMVGTKDDLVFPQPVSAEALLSYHPGTHVLWQRPVDHGFDVEKDGKTVSVLIDGTLDFLREHFK</sequence>
<feature type="chain" id="PRO_5015423303" evidence="2">
    <location>
        <begin position="24"/>
        <end position="295"/>
    </location>
</feature>
<feature type="signal peptide" evidence="2">
    <location>
        <begin position="1"/>
        <end position="23"/>
    </location>
</feature>
<evidence type="ECO:0000259" key="3">
    <source>
        <dbReference type="Pfam" id="PF02129"/>
    </source>
</evidence>
<proteinExistence type="predicted"/>
<accession>A0A2S9JP72</accession>
<organism evidence="4 5">
    <name type="scientific">Phyllobacterium myrsinacearum</name>
    <dbReference type="NCBI Taxonomy" id="28101"/>
    <lineage>
        <taxon>Bacteria</taxon>
        <taxon>Pseudomonadati</taxon>
        <taxon>Pseudomonadota</taxon>
        <taxon>Alphaproteobacteria</taxon>
        <taxon>Hyphomicrobiales</taxon>
        <taxon>Phyllobacteriaceae</taxon>
        <taxon>Phyllobacterium</taxon>
    </lineage>
</organism>
<dbReference type="Gene3D" id="3.40.50.1820">
    <property type="entry name" value="alpha/beta hydrolase"/>
    <property type="match status" value="1"/>
</dbReference>
<dbReference type="GO" id="GO:0004252">
    <property type="term" value="F:serine-type endopeptidase activity"/>
    <property type="evidence" value="ECO:0007669"/>
    <property type="project" value="InterPro"/>
</dbReference>
<dbReference type="AlphaFoldDB" id="A0A2S9JP72"/>
<evidence type="ECO:0000313" key="4">
    <source>
        <dbReference type="EMBL" id="PRD55026.1"/>
    </source>
</evidence>
<dbReference type="InterPro" id="IPR053145">
    <property type="entry name" value="AB_hydrolase_Est10"/>
</dbReference>
<dbReference type="PANTHER" id="PTHR43265">
    <property type="entry name" value="ESTERASE ESTD"/>
    <property type="match status" value="1"/>
</dbReference>
<dbReference type="InterPro" id="IPR029058">
    <property type="entry name" value="AB_hydrolase_fold"/>
</dbReference>
<evidence type="ECO:0000313" key="5">
    <source>
        <dbReference type="Proteomes" id="UP000238563"/>
    </source>
</evidence>
<dbReference type="PANTHER" id="PTHR43265:SF1">
    <property type="entry name" value="ESTERASE ESTD"/>
    <property type="match status" value="1"/>
</dbReference>
<evidence type="ECO:0000256" key="2">
    <source>
        <dbReference type="SAM" id="SignalP"/>
    </source>
</evidence>
<feature type="domain" description="Xaa-Pro dipeptidyl-peptidase-like" evidence="3">
    <location>
        <begin position="33"/>
        <end position="166"/>
    </location>
</feature>
<dbReference type="InterPro" id="IPR002471">
    <property type="entry name" value="Pept_S9_AS"/>
</dbReference>
<dbReference type="GO" id="GO:0006508">
    <property type="term" value="P:proteolysis"/>
    <property type="evidence" value="ECO:0007669"/>
    <property type="project" value="InterPro"/>
</dbReference>
<dbReference type="InterPro" id="IPR000383">
    <property type="entry name" value="Xaa-Pro-like_dom"/>
</dbReference>
<dbReference type="GO" id="GO:0052689">
    <property type="term" value="F:carboxylic ester hydrolase activity"/>
    <property type="evidence" value="ECO:0007669"/>
    <property type="project" value="TreeGrafter"/>
</dbReference>